<name>A0A448ZWF8_METOS</name>
<dbReference type="OrthoDB" id="9794400at2"/>
<accession>A0A448ZWF8</accession>
<dbReference type="SUPFAM" id="SSF55315">
    <property type="entry name" value="L30e-like"/>
    <property type="match status" value="1"/>
</dbReference>
<reference evidence="5 6" key="1">
    <citation type="submission" date="2019-01" db="EMBL/GenBank/DDBJ databases">
        <authorList>
            <consortium name="Pathogen Informatics"/>
        </authorList>
    </citation>
    <scope>NUCLEOTIDE SEQUENCE [LARGE SCALE GENOMIC DNA]</scope>
    <source>
        <strain evidence="5 6">NCTC10112</strain>
    </source>
</reference>
<dbReference type="GO" id="GO:0005829">
    <property type="term" value="C:cytosol"/>
    <property type="evidence" value="ECO:0007669"/>
    <property type="project" value="TreeGrafter"/>
</dbReference>
<organism evidence="5 6">
    <name type="scientific">Metamycoplasma orale</name>
    <name type="common">Mycoplasma orale</name>
    <dbReference type="NCBI Taxonomy" id="2121"/>
    <lineage>
        <taxon>Bacteria</taxon>
        <taxon>Bacillati</taxon>
        <taxon>Mycoplasmatota</taxon>
        <taxon>Mycoplasmoidales</taxon>
        <taxon>Metamycoplasmataceae</taxon>
        <taxon>Metamycoplasma</taxon>
    </lineage>
</organism>
<dbReference type="EC" id="2.1.1.-" evidence="5"/>
<dbReference type="InterPro" id="IPR029064">
    <property type="entry name" value="Ribosomal_eL30-like_sf"/>
</dbReference>
<dbReference type="InterPro" id="IPR013123">
    <property type="entry name" value="SpoU_subst-bd"/>
</dbReference>
<evidence type="ECO:0000313" key="6">
    <source>
        <dbReference type="Proteomes" id="UP000290482"/>
    </source>
</evidence>
<dbReference type="Pfam" id="PF00588">
    <property type="entry name" value="SpoU_methylase"/>
    <property type="match status" value="1"/>
</dbReference>
<dbReference type="Gene3D" id="3.40.1280.10">
    <property type="match status" value="1"/>
</dbReference>
<dbReference type="InterPro" id="IPR029026">
    <property type="entry name" value="tRNA_m1G_MTases_N"/>
</dbReference>
<dbReference type="Gene3D" id="3.30.1330.30">
    <property type="match status" value="1"/>
</dbReference>
<keyword evidence="3 5" id="KW-0808">Transferase</keyword>
<sequence length="233" mass="26219">MSKYIYGKNSVMDALNNHFPIKKLFIQNNLSFKQKLNFKNISYITLQEMNKLVKGNHQGFIAEIEEYKYFDIGTIIKDKASQVLVLDHIQDPQNFGAILRSANAFNFNYIIIPKDRACDVTPTVLKTSSGGFNGLKIIKVSSLLEAINFLKENGFWVYSSALNNNAKKLDDLNNFALPICLIVGNEEKGISSTLLKNSDEVIYIEQFGTVQSLNVSVASAILMHKIKTTINKK</sequence>
<dbReference type="InterPro" id="IPR004441">
    <property type="entry name" value="rRNA_MeTrfase_TrmH"/>
</dbReference>
<proteinExistence type="inferred from homology"/>
<keyword evidence="2 5" id="KW-0489">Methyltransferase</keyword>
<evidence type="ECO:0000256" key="1">
    <source>
        <dbReference type="ARBA" id="ARBA00007228"/>
    </source>
</evidence>
<dbReference type="EMBL" id="LR214940">
    <property type="protein sequence ID" value="VEU55551.1"/>
    <property type="molecule type" value="Genomic_DNA"/>
</dbReference>
<dbReference type="SUPFAM" id="SSF75217">
    <property type="entry name" value="alpha/beta knot"/>
    <property type="match status" value="1"/>
</dbReference>
<evidence type="ECO:0000256" key="3">
    <source>
        <dbReference type="ARBA" id="ARBA00022679"/>
    </source>
</evidence>
<dbReference type="AlphaFoldDB" id="A0A448ZWF8"/>
<evidence type="ECO:0000313" key="5">
    <source>
        <dbReference type="EMBL" id="VEU55551.1"/>
    </source>
</evidence>
<keyword evidence="6" id="KW-1185">Reference proteome</keyword>
<dbReference type="CDD" id="cd18103">
    <property type="entry name" value="SpoU-like_RlmB"/>
    <property type="match status" value="1"/>
</dbReference>
<dbReference type="GO" id="GO:0006396">
    <property type="term" value="P:RNA processing"/>
    <property type="evidence" value="ECO:0007669"/>
    <property type="project" value="InterPro"/>
</dbReference>
<dbReference type="GO" id="GO:0032259">
    <property type="term" value="P:methylation"/>
    <property type="evidence" value="ECO:0007669"/>
    <property type="project" value="UniProtKB-KW"/>
</dbReference>
<dbReference type="InterPro" id="IPR001537">
    <property type="entry name" value="SpoU_MeTrfase"/>
</dbReference>
<dbReference type="GO" id="GO:0008173">
    <property type="term" value="F:RNA methyltransferase activity"/>
    <property type="evidence" value="ECO:0007669"/>
    <property type="project" value="InterPro"/>
</dbReference>
<protein>
    <submittedName>
        <fullName evidence="5">tRNA/rRNA methyltransferase</fullName>
        <ecNumber evidence="5">2.1.1.-</ecNumber>
    </submittedName>
</protein>
<evidence type="ECO:0000256" key="2">
    <source>
        <dbReference type="ARBA" id="ARBA00022603"/>
    </source>
</evidence>
<dbReference type="SMART" id="SM00967">
    <property type="entry name" value="SpoU_sub_bind"/>
    <property type="match status" value="1"/>
</dbReference>
<dbReference type="Pfam" id="PF08032">
    <property type="entry name" value="SpoU_sub_bind"/>
    <property type="match status" value="1"/>
</dbReference>
<dbReference type="NCBIfam" id="TIGR00186">
    <property type="entry name" value="rRNA_methyl_3"/>
    <property type="match status" value="1"/>
</dbReference>
<dbReference type="PANTHER" id="PTHR46429">
    <property type="entry name" value="23S RRNA (GUANOSINE-2'-O-)-METHYLTRANSFERASE RLMB"/>
    <property type="match status" value="1"/>
</dbReference>
<comment type="similarity">
    <text evidence="1">Belongs to the class IV-like SAM-binding methyltransferase superfamily. RNA methyltransferase TrmH family.</text>
</comment>
<dbReference type="PANTHER" id="PTHR46429:SF1">
    <property type="entry name" value="23S RRNA (GUANOSINE-2'-O-)-METHYLTRANSFERASE RLMB"/>
    <property type="match status" value="1"/>
</dbReference>
<dbReference type="InterPro" id="IPR029028">
    <property type="entry name" value="Alpha/beta_knot_MTases"/>
</dbReference>
<gene>
    <name evidence="5" type="ORF">NCTC10112_00286</name>
</gene>
<dbReference type="Proteomes" id="UP000290482">
    <property type="component" value="Chromosome"/>
</dbReference>
<feature type="domain" description="RNA 2-O ribose methyltransferase substrate binding" evidence="4">
    <location>
        <begin position="4"/>
        <end position="70"/>
    </location>
</feature>
<dbReference type="RefSeq" id="WP_022936248.1">
    <property type="nucleotide sequence ID" value="NZ_LR214940.1"/>
</dbReference>
<dbReference type="GO" id="GO:0003723">
    <property type="term" value="F:RNA binding"/>
    <property type="evidence" value="ECO:0007669"/>
    <property type="project" value="InterPro"/>
</dbReference>
<evidence type="ECO:0000259" key="4">
    <source>
        <dbReference type="SMART" id="SM00967"/>
    </source>
</evidence>
<dbReference type="KEGG" id="mob:NCTC10112_00286"/>